<dbReference type="Pfam" id="PF13561">
    <property type="entry name" value="adh_short_C2"/>
    <property type="match status" value="1"/>
</dbReference>
<proteinExistence type="inferred from homology"/>
<dbReference type="PRINTS" id="PR00081">
    <property type="entry name" value="GDHRDH"/>
</dbReference>
<comment type="caution">
    <text evidence="2">The sequence shown here is derived from an EMBL/GenBank/DDBJ whole genome shotgun (WGS) entry which is preliminary data.</text>
</comment>
<dbReference type="PROSITE" id="PS00061">
    <property type="entry name" value="ADH_SHORT"/>
    <property type="match status" value="1"/>
</dbReference>
<dbReference type="NCBIfam" id="NF005559">
    <property type="entry name" value="PRK07231.1"/>
    <property type="match status" value="1"/>
</dbReference>
<dbReference type="CDD" id="cd05233">
    <property type="entry name" value="SDR_c"/>
    <property type="match status" value="1"/>
</dbReference>
<protein>
    <submittedName>
        <fullName evidence="2">SDR family NAD(P)-dependent oxidoreductase</fullName>
    </submittedName>
</protein>
<sequence length="250" mass="26558">MPDSDTPRVLVTGGASGIGDAIWQKFMENGCQVAVLDRDQEALDRLISLETRPHLLLHADVTDSGSLAKTFAVIDAEWGGLDVLCNNAGVSFRERFLDTSLQTWNETISVNLTGAFLVAQAAARRMWATSGGAIINTASVSGIIGMPNYSAYNVSKAGIIELTKTMALELAPRITVNAVCPGYVLTPMQQREYTEEMINECAAALPAGRLGKPREIAALVAYLASDDAMFITGQSFVIDGGETAGGLASR</sequence>
<dbReference type="SUPFAM" id="SSF51735">
    <property type="entry name" value="NAD(P)-binding Rossmann-fold domains"/>
    <property type="match status" value="1"/>
</dbReference>
<dbReference type="EMBL" id="JBEPAZ010000092">
    <property type="protein sequence ID" value="MER6434241.1"/>
    <property type="molecule type" value="Genomic_DNA"/>
</dbReference>
<dbReference type="Proteomes" id="UP001470023">
    <property type="component" value="Unassembled WGS sequence"/>
</dbReference>
<evidence type="ECO:0000313" key="2">
    <source>
        <dbReference type="EMBL" id="MER6434241.1"/>
    </source>
</evidence>
<dbReference type="NCBIfam" id="NF009466">
    <property type="entry name" value="PRK12826.1-2"/>
    <property type="match status" value="1"/>
</dbReference>
<name>A0ABV1UM10_9ACTN</name>
<dbReference type="RefSeq" id="WP_352066103.1">
    <property type="nucleotide sequence ID" value="NZ_JBEPAZ010000092.1"/>
</dbReference>
<accession>A0ABV1UM10</accession>
<keyword evidence="3" id="KW-1185">Reference proteome</keyword>
<organism evidence="2 3">
    <name type="scientific">Streptomyces sp. 900105245</name>
    <dbReference type="NCBI Taxonomy" id="3154379"/>
    <lineage>
        <taxon>Bacteria</taxon>
        <taxon>Bacillati</taxon>
        <taxon>Actinomycetota</taxon>
        <taxon>Actinomycetes</taxon>
        <taxon>Kitasatosporales</taxon>
        <taxon>Streptomycetaceae</taxon>
        <taxon>Streptomyces</taxon>
    </lineage>
</organism>
<dbReference type="InterPro" id="IPR036291">
    <property type="entry name" value="NAD(P)-bd_dom_sf"/>
</dbReference>
<evidence type="ECO:0000313" key="3">
    <source>
        <dbReference type="Proteomes" id="UP001470023"/>
    </source>
</evidence>
<dbReference type="InterPro" id="IPR020904">
    <property type="entry name" value="Sc_DH/Rdtase_CS"/>
</dbReference>
<gene>
    <name evidence="2" type="ORF">ABT272_42225</name>
</gene>
<comment type="similarity">
    <text evidence="1">Belongs to the short-chain dehydrogenases/reductases (SDR) family.</text>
</comment>
<evidence type="ECO:0000256" key="1">
    <source>
        <dbReference type="ARBA" id="ARBA00006484"/>
    </source>
</evidence>
<dbReference type="PRINTS" id="PR00080">
    <property type="entry name" value="SDRFAMILY"/>
</dbReference>
<dbReference type="Gene3D" id="3.40.50.720">
    <property type="entry name" value="NAD(P)-binding Rossmann-like Domain"/>
    <property type="match status" value="1"/>
</dbReference>
<dbReference type="PANTHER" id="PTHR42760">
    <property type="entry name" value="SHORT-CHAIN DEHYDROGENASES/REDUCTASES FAMILY MEMBER"/>
    <property type="match status" value="1"/>
</dbReference>
<reference evidence="2 3" key="1">
    <citation type="submission" date="2024-06" db="EMBL/GenBank/DDBJ databases">
        <title>The Natural Products Discovery Center: Release of the First 8490 Sequenced Strains for Exploring Actinobacteria Biosynthetic Diversity.</title>
        <authorList>
            <person name="Kalkreuter E."/>
            <person name="Kautsar S.A."/>
            <person name="Yang D."/>
            <person name="Bader C.D."/>
            <person name="Teijaro C.N."/>
            <person name="Fluegel L."/>
            <person name="Davis C.M."/>
            <person name="Simpson J.R."/>
            <person name="Lauterbach L."/>
            <person name="Steele A.D."/>
            <person name="Gui C."/>
            <person name="Meng S."/>
            <person name="Li G."/>
            <person name="Viehrig K."/>
            <person name="Ye F."/>
            <person name="Su P."/>
            <person name="Kiefer A.F."/>
            <person name="Nichols A."/>
            <person name="Cepeda A.J."/>
            <person name="Yan W."/>
            <person name="Fan B."/>
            <person name="Jiang Y."/>
            <person name="Adhikari A."/>
            <person name="Zheng C.-J."/>
            <person name="Schuster L."/>
            <person name="Cowan T.M."/>
            <person name="Smanski M.J."/>
            <person name="Chevrette M.G."/>
            <person name="De Carvalho L.P.S."/>
            <person name="Shen B."/>
        </authorList>
    </citation>
    <scope>NUCLEOTIDE SEQUENCE [LARGE SCALE GENOMIC DNA]</scope>
    <source>
        <strain evidence="2 3">NPDC001166</strain>
    </source>
</reference>
<dbReference type="InterPro" id="IPR002347">
    <property type="entry name" value="SDR_fam"/>
</dbReference>